<feature type="transmembrane region" description="Helical" evidence="6">
    <location>
        <begin position="86"/>
        <end position="109"/>
    </location>
</feature>
<evidence type="ECO:0000256" key="6">
    <source>
        <dbReference type="SAM" id="Phobius"/>
    </source>
</evidence>
<keyword evidence="3 6" id="KW-0812">Transmembrane</keyword>
<feature type="transmembrane region" description="Helical" evidence="6">
    <location>
        <begin position="61"/>
        <end position="80"/>
    </location>
</feature>
<feature type="transmembrane region" description="Helical" evidence="6">
    <location>
        <begin position="30"/>
        <end position="49"/>
    </location>
</feature>
<reference evidence="7 8" key="1">
    <citation type="submission" date="2023-04" db="EMBL/GenBank/DDBJ databases">
        <title>Fusibacter bizertensis strain WBS, isolated from littoral bottom sediments of the Arctic seas - biochemical and genomic analysis.</title>
        <authorList>
            <person name="Brioukhanov A.L."/>
        </authorList>
    </citation>
    <scope>NUCLEOTIDE SEQUENCE [LARGE SCALE GENOMIC DNA]</scope>
    <source>
        <strain evidence="7 8">WBS</strain>
    </source>
</reference>
<dbReference type="PANTHER" id="PTHR33931">
    <property type="entry name" value="HOLIN-LIKE PROTEIN CIDA-RELATED"/>
    <property type="match status" value="1"/>
</dbReference>
<dbReference type="EMBL" id="JARYZI010000003">
    <property type="protein sequence ID" value="MDH8677715.1"/>
    <property type="molecule type" value="Genomic_DNA"/>
</dbReference>
<evidence type="ECO:0000256" key="3">
    <source>
        <dbReference type="ARBA" id="ARBA00022692"/>
    </source>
</evidence>
<accession>A0ABT6NBC3</accession>
<organism evidence="7 8">
    <name type="scientific">Fusibacter bizertensis</name>
    <dbReference type="NCBI Taxonomy" id="1488331"/>
    <lineage>
        <taxon>Bacteria</taxon>
        <taxon>Bacillati</taxon>
        <taxon>Bacillota</taxon>
        <taxon>Clostridia</taxon>
        <taxon>Eubacteriales</taxon>
        <taxon>Eubacteriales Family XII. Incertae Sedis</taxon>
        <taxon>Fusibacter</taxon>
    </lineage>
</organism>
<evidence type="ECO:0000313" key="8">
    <source>
        <dbReference type="Proteomes" id="UP001158045"/>
    </source>
</evidence>
<comment type="caution">
    <text evidence="7">The sequence shown here is derived from an EMBL/GenBank/DDBJ whole genome shotgun (WGS) entry which is preliminary data.</text>
</comment>
<gene>
    <name evidence="7" type="ORF">QE109_06130</name>
</gene>
<keyword evidence="4 6" id="KW-1133">Transmembrane helix</keyword>
<name>A0ABT6NBC3_9FIRM</name>
<comment type="subcellular location">
    <subcellularLocation>
        <location evidence="1">Cell membrane</location>
        <topology evidence="1">Multi-pass membrane protein</topology>
    </subcellularLocation>
</comment>
<evidence type="ECO:0000256" key="2">
    <source>
        <dbReference type="ARBA" id="ARBA00022475"/>
    </source>
</evidence>
<dbReference type="PANTHER" id="PTHR33931:SF2">
    <property type="entry name" value="HOLIN-LIKE PROTEIN CIDA"/>
    <property type="match status" value="1"/>
</dbReference>
<keyword evidence="2" id="KW-1003">Cell membrane</keyword>
<proteinExistence type="predicted"/>
<evidence type="ECO:0000313" key="7">
    <source>
        <dbReference type="EMBL" id="MDH8677715.1"/>
    </source>
</evidence>
<dbReference type="InterPro" id="IPR005538">
    <property type="entry name" value="LrgA/CidA"/>
</dbReference>
<evidence type="ECO:0000256" key="5">
    <source>
        <dbReference type="ARBA" id="ARBA00023136"/>
    </source>
</evidence>
<sequence length="120" mass="13229">MKIINQLGIIMGFWITGDLLSRLISSFVQIPSAIMGMVLFAIALTTGVIKEQQVKEISDLLLNNISFFFVPASVGILAISGMTANIMFKVIAIAIVSTIVTMFVTMWVTHALIKRKKKRV</sequence>
<dbReference type="RefSeq" id="WP_281093534.1">
    <property type="nucleotide sequence ID" value="NZ_JARYZI010000003.1"/>
</dbReference>
<keyword evidence="8" id="KW-1185">Reference proteome</keyword>
<keyword evidence="5 6" id="KW-0472">Membrane</keyword>
<dbReference type="Pfam" id="PF03788">
    <property type="entry name" value="LrgA"/>
    <property type="match status" value="1"/>
</dbReference>
<protein>
    <submittedName>
        <fullName evidence="7">CidA/LrgA family protein</fullName>
    </submittedName>
</protein>
<evidence type="ECO:0000256" key="4">
    <source>
        <dbReference type="ARBA" id="ARBA00022989"/>
    </source>
</evidence>
<dbReference type="Proteomes" id="UP001158045">
    <property type="component" value="Unassembled WGS sequence"/>
</dbReference>
<evidence type="ECO:0000256" key="1">
    <source>
        <dbReference type="ARBA" id="ARBA00004651"/>
    </source>
</evidence>